<feature type="compositionally biased region" description="Acidic residues" evidence="17">
    <location>
        <begin position="1391"/>
        <end position="1414"/>
    </location>
</feature>
<keyword evidence="5" id="KW-0963">Cytoplasm</keyword>
<dbReference type="PRINTS" id="PR00420">
    <property type="entry name" value="RNGMNOXGNASE"/>
</dbReference>
<evidence type="ECO:0000256" key="2">
    <source>
        <dbReference type="ARBA" id="ARBA00004496"/>
    </source>
</evidence>
<evidence type="ECO:0000259" key="18">
    <source>
        <dbReference type="PROSITE" id="PS50021"/>
    </source>
</evidence>
<feature type="compositionally biased region" description="Low complexity" evidence="17">
    <location>
        <begin position="1908"/>
        <end position="1923"/>
    </location>
</feature>
<feature type="compositionally biased region" description="Basic residues" evidence="17">
    <location>
        <begin position="755"/>
        <end position="764"/>
    </location>
</feature>
<feature type="region of interest" description="Disordered" evidence="17">
    <location>
        <begin position="755"/>
        <end position="806"/>
    </location>
</feature>
<evidence type="ECO:0000256" key="1">
    <source>
        <dbReference type="ARBA" id="ARBA00001974"/>
    </source>
</evidence>
<dbReference type="InterPro" id="IPR001715">
    <property type="entry name" value="CH_dom"/>
</dbReference>
<feature type="region of interest" description="Disordered" evidence="17">
    <location>
        <begin position="1703"/>
        <end position="1875"/>
    </location>
</feature>
<evidence type="ECO:0000256" key="3">
    <source>
        <dbReference type="ARBA" id="ARBA00008223"/>
    </source>
</evidence>
<feature type="compositionally biased region" description="Low complexity" evidence="17">
    <location>
        <begin position="2139"/>
        <end position="2149"/>
    </location>
</feature>
<dbReference type="Pfam" id="PF01494">
    <property type="entry name" value="FAD_binding_3"/>
    <property type="match status" value="1"/>
</dbReference>
<evidence type="ECO:0000256" key="13">
    <source>
        <dbReference type="ARBA" id="ARBA00023038"/>
    </source>
</evidence>
<name>A0ABQ8S6X2_PERAM</name>
<feature type="compositionally biased region" description="Low complexity" evidence="17">
    <location>
        <begin position="1241"/>
        <end position="1255"/>
    </location>
</feature>
<dbReference type="Pfam" id="PF00412">
    <property type="entry name" value="LIM"/>
    <property type="match status" value="1"/>
</dbReference>
<feature type="domain" description="Calponin-homology (CH)" evidence="18">
    <location>
        <begin position="547"/>
        <end position="659"/>
    </location>
</feature>
<feature type="region of interest" description="Disordered" evidence="17">
    <location>
        <begin position="1169"/>
        <end position="1188"/>
    </location>
</feature>
<comment type="subcellular location">
    <subcellularLocation>
        <location evidence="2">Cytoplasm</location>
    </subcellularLocation>
</comment>
<evidence type="ECO:0000313" key="20">
    <source>
        <dbReference type="EMBL" id="KAJ4429634.1"/>
    </source>
</evidence>
<evidence type="ECO:0000259" key="19">
    <source>
        <dbReference type="PROSITE" id="PS50023"/>
    </source>
</evidence>
<dbReference type="Pfam" id="PF25413">
    <property type="entry name" value="Rossman_Mical"/>
    <property type="match status" value="1"/>
</dbReference>
<feature type="compositionally biased region" description="Basic and acidic residues" evidence="17">
    <location>
        <begin position="1348"/>
        <end position="1374"/>
    </location>
</feature>
<keyword evidence="14" id="KW-0009">Actin-binding</keyword>
<organism evidence="20 21">
    <name type="scientific">Periplaneta americana</name>
    <name type="common">American cockroach</name>
    <name type="synonym">Blatta americana</name>
    <dbReference type="NCBI Taxonomy" id="6978"/>
    <lineage>
        <taxon>Eukaryota</taxon>
        <taxon>Metazoa</taxon>
        <taxon>Ecdysozoa</taxon>
        <taxon>Arthropoda</taxon>
        <taxon>Hexapoda</taxon>
        <taxon>Insecta</taxon>
        <taxon>Pterygota</taxon>
        <taxon>Neoptera</taxon>
        <taxon>Polyneoptera</taxon>
        <taxon>Dictyoptera</taxon>
        <taxon>Blattodea</taxon>
        <taxon>Blattoidea</taxon>
        <taxon>Blattidae</taxon>
        <taxon>Blattinae</taxon>
        <taxon>Periplaneta</taxon>
    </lineage>
</organism>
<gene>
    <name evidence="20" type="ORF">ANN_21835</name>
</gene>
<evidence type="ECO:0000256" key="7">
    <source>
        <dbReference type="ARBA" id="ARBA00022723"/>
    </source>
</evidence>
<feature type="region of interest" description="Disordered" evidence="17">
    <location>
        <begin position="1241"/>
        <end position="1435"/>
    </location>
</feature>
<feature type="compositionally biased region" description="Polar residues" evidence="17">
    <location>
        <begin position="2394"/>
        <end position="2412"/>
    </location>
</feature>
<dbReference type="PANTHER" id="PTHR23167:SF54">
    <property type="entry name" value="[F-ACTIN]-MONOOXYGENASE MICAL"/>
    <property type="match status" value="1"/>
</dbReference>
<feature type="region of interest" description="Disordered" evidence="17">
    <location>
        <begin position="2128"/>
        <end position="2201"/>
    </location>
</feature>
<keyword evidence="9 16" id="KW-0862">Zinc</keyword>
<dbReference type="InterPro" id="IPR001781">
    <property type="entry name" value="Znf_LIM"/>
</dbReference>
<evidence type="ECO:0000256" key="17">
    <source>
        <dbReference type="SAM" id="MobiDB-lite"/>
    </source>
</evidence>
<accession>A0ABQ8S6X2</accession>
<comment type="caution">
    <text evidence="20">The sequence shown here is derived from an EMBL/GenBank/DDBJ whole genome shotgun (WGS) entry which is preliminary data.</text>
</comment>
<dbReference type="CDD" id="cd09439">
    <property type="entry name" value="LIM_Mical"/>
    <property type="match status" value="1"/>
</dbReference>
<dbReference type="InterPro" id="IPR036872">
    <property type="entry name" value="CH_dom_sf"/>
</dbReference>
<feature type="compositionally biased region" description="Acidic residues" evidence="17">
    <location>
        <begin position="1309"/>
        <end position="1347"/>
    </location>
</feature>
<dbReference type="EMBL" id="JAJSOF020000033">
    <property type="protein sequence ID" value="KAJ4429634.1"/>
    <property type="molecule type" value="Genomic_DNA"/>
</dbReference>
<feature type="compositionally biased region" description="Polar residues" evidence="17">
    <location>
        <begin position="2567"/>
        <end position="2580"/>
    </location>
</feature>
<reference evidence="20 21" key="1">
    <citation type="journal article" date="2022" name="Allergy">
        <title>Genome assembly and annotation of Periplaneta americana reveal a comprehensive cockroach allergen profile.</title>
        <authorList>
            <person name="Wang L."/>
            <person name="Xiong Q."/>
            <person name="Saelim N."/>
            <person name="Wang L."/>
            <person name="Nong W."/>
            <person name="Wan A.T."/>
            <person name="Shi M."/>
            <person name="Liu X."/>
            <person name="Cao Q."/>
            <person name="Hui J.H.L."/>
            <person name="Sookrung N."/>
            <person name="Leung T.F."/>
            <person name="Tungtrongchitr A."/>
            <person name="Tsui S.K.W."/>
        </authorList>
    </citation>
    <scope>NUCLEOTIDE SEQUENCE [LARGE SCALE GENOMIC DNA]</scope>
    <source>
        <strain evidence="20">PWHHKU_190912</strain>
    </source>
</reference>
<dbReference type="InterPro" id="IPR057494">
    <property type="entry name" value="Rossman_Mical"/>
</dbReference>
<evidence type="ECO:0000256" key="15">
    <source>
        <dbReference type="ARBA" id="ARBA00049522"/>
    </source>
</evidence>
<feature type="compositionally biased region" description="Polar residues" evidence="17">
    <location>
        <begin position="2253"/>
        <end position="2271"/>
    </location>
</feature>
<keyword evidence="12" id="KW-0503">Monooxygenase</keyword>
<keyword evidence="11" id="KW-0560">Oxidoreductase</keyword>
<dbReference type="Gene3D" id="1.10.418.10">
    <property type="entry name" value="Calponin-like domain"/>
    <property type="match status" value="1"/>
</dbReference>
<proteinExistence type="inferred from homology"/>
<dbReference type="InterPro" id="IPR036188">
    <property type="entry name" value="FAD/NAD-bd_sf"/>
</dbReference>
<keyword evidence="21" id="KW-1185">Reference proteome</keyword>
<dbReference type="Pfam" id="PF00307">
    <property type="entry name" value="CH"/>
    <property type="match status" value="1"/>
</dbReference>
<dbReference type="InterPro" id="IPR002938">
    <property type="entry name" value="FAD-bd"/>
</dbReference>
<feature type="compositionally biased region" description="Low complexity" evidence="17">
    <location>
        <begin position="2598"/>
        <end position="2616"/>
    </location>
</feature>
<dbReference type="SUPFAM" id="SSF51905">
    <property type="entry name" value="FAD/NAD(P)-binding domain"/>
    <property type="match status" value="1"/>
</dbReference>
<feature type="region of interest" description="Disordered" evidence="17">
    <location>
        <begin position="2216"/>
        <end position="2499"/>
    </location>
</feature>
<evidence type="ECO:0000256" key="14">
    <source>
        <dbReference type="ARBA" id="ARBA00023203"/>
    </source>
</evidence>
<protein>
    <recommendedName>
        <fullName evidence="4">F-actin monooxygenase</fullName>
        <ecNumber evidence="4">1.14.13.225</ecNumber>
    </recommendedName>
</protein>
<evidence type="ECO:0000256" key="9">
    <source>
        <dbReference type="ARBA" id="ARBA00022833"/>
    </source>
</evidence>
<feature type="compositionally biased region" description="Basic and acidic residues" evidence="17">
    <location>
        <begin position="2477"/>
        <end position="2499"/>
    </location>
</feature>
<comment type="cofactor">
    <cofactor evidence="1">
        <name>FAD</name>
        <dbReference type="ChEBI" id="CHEBI:57692"/>
    </cofactor>
</comment>
<keyword evidence="13 16" id="KW-0440">LIM domain</keyword>
<evidence type="ECO:0000256" key="10">
    <source>
        <dbReference type="ARBA" id="ARBA00022857"/>
    </source>
</evidence>
<feature type="compositionally biased region" description="Low complexity" evidence="17">
    <location>
        <begin position="1807"/>
        <end position="1818"/>
    </location>
</feature>
<keyword evidence="10" id="KW-0521">NADP</keyword>
<dbReference type="InterPro" id="IPR050540">
    <property type="entry name" value="F-actin_Monoox_Mical"/>
</dbReference>
<evidence type="ECO:0000256" key="5">
    <source>
        <dbReference type="ARBA" id="ARBA00022490"/>
    </source>
</evidence>
<dbReference type="Proteomes" id="UP001148838">
    <property type="component" value="Unassembled WGS sequence"/>
</dbReference>
<feature type="compositionally biased region" description="Basic and acidic residues" evidence="17">
    <location>
        <begin position="2272"/>
        <end position="2293"/>
    </location>
</feature>
<evidence type="ECO:0000256" key="11">
    <source>
        <dbReference type="ARBA" id="ARBA00023002"/>
    </source>
</evidence>
<feature type="non-terminal residue" evidence="20">
    <location>
        <position position="2698"/>
    </location>
</feature>
<dbReference type="EC" id="1.14.13.225" evidence="4"/>
<comment type="catalytic activity">
    <reaction evidence="15">
        <text>L-methionyl-[F-actin] + NADPH + O2 + H(+) = L-methionyl-(R)-S-oxide-[F-actin] + NADP(+) + H2O</text>
        <dbReference type="Rhea" id="RHEA:51308"/>
        <dbReference type="Rhea" id="RHEA-COMP:12953"/>
        <dbReference type="Rhea" id="RHEA-COMP:12956"/>
        <dbReference type="ChEBI" id="CHEBI:15377"/>
        <dbReference type="ChEBI" id="CHEBI:15378"/>
        <dbReference type="ChEBI" id="CHEBI:15379"/>
        <dbReference type="ChEBI" id="CHEBI:16044"/>
        <dbReference type="ChEBI" id="CHEBI:45764"/>
        <dbReference type="ChEBI" id="CHEBI:57783"/>
        <dbReference type="ChEBI" id="CHEBI:58349"/>
        <dbReference type="EC" id="1.14.13.225"/>
    </reaction>
</comment>
<evidence type="ECO:0000256" key="4">
    <source>
        <dbReference type="ARBA" id="ARBA00012709"/>
    </source>
</evidence>
<feature type="compositionally biased region" description="Acidic residues" evidence="17">
    <location>
        <begin position="1256"/>
        <end position="1270"/>
    </location>
</feature>
<sequence length="2698" mass="301875">MKACEPGIMEHRKQPVPQEIALASDVFDQFCSASTLKGILGYHRQLCELLRIKPTVFPQFYPKLKSKLRSWKAQALWAKFDKRASHKCYNRGKACPNTRVLIIGAGPCGLRTAIEAQLLGAKVVIVEKRDRISRNNVLHLWPFVIQDLRALGAKKFFGKFCAGAIDHISIRQLQCILLKVALILGVEIHEGVGFEHLLSPPDDQSNESKFYLMFSLLILNDVLAEIGWRAEVSPSDHPVSQYEFDVLIGADGKRNTLDGFKRKEFRGKLAIAITANFINRRTEAEARVEEISGVAFIFNQKFFKDLYEATGIDLENIVYYKDETHYFVMTAKKHSLIDKGVILQDYPDTAKLLAPENVDKDALQTYAREAADFSTEYMLPQLEFAVNHYGQPDVAMFDFTSMFAAENASRVVERHSHRLLQILVGDSLLEPFWPTGSGCARGFLSSLDACWAVKSWSSGHTTPLDVLAERESIYRLLGQTTPENLHRDTASYTLDPHSRYPNLNPRCVLPIQVRGLYDTDDPAGVEQSLISAAAHEMPKKRRRKDSQVHPDTLLHWLKKQVALYDNVRVEDMTHSFKNGLVLCAIIHRYRPDLLDFHALSAEDVASNNQLAFDTLERELGIPPVSRNMLFLVRFMSVQFGKVRTVSIATTISSDFVACILIIFILSLVFGVGCKMFEVMTGQEMEQCDVPDKLTMLSYLSQIYDTFRGEIPHIKHPKLEIEETEEKEVIASQTRITQLRTLTPTQKVSLLGRITSQHHHPHPHPRPSQVRKPVGVVSSPVIPTGEKKLDSLRRQRKRRSTDKDRMPANITEEQWQRWEEIRQNRSERQMRRKLLLDLAKKHLHKSMQMLETNAKCDGSTPFEDYSLFVYRQTAPAFQDRVRDLELKLFYPVRQSELWLFVDQETRILVEARKGSVDKDLSGRIKTLEEKLKGTAVDKKPKDLRRAIGTSSYRAHGKIEKTDWNVREIEKKILENKMGRGVKHERPEKVPKWSREQFDDKFQAVKSKLQRKSHDKEKPDKYSEIDVSLKQLDRKLKEGTIVQSGPRGSNKVSAIAEQLSVRNQEPEKPAIQRSNSKPALFLPTQGGSESCHFCGKRVYLMERLSAEGRFFHRGCFRCEYCSTTLRLGNYAFDREGKFGSRFFCTQHFGLQGTQRLKMRRKSEELKSVIDKENIPAQSTPKTPEKAKSLSETVDRMTLTGLDVLDVKSTPERIEFENLTAAASDVEEVPSEMDEDEWTDRNFGASAAEGSSDSLSDLSDSEEEANEVFEEAIEQPLTLDETRRLAETWTRRYSKTPEDKQNGDDKGGRQEGEEDEDSESYEYEESDEDLSYPEYESEDDESETATEGEDEIRARELRKQEVQLEVPERPKGRRDSDTGSDTEVASDDYTSTESESEEEEEEEEEEENSATEIETDSEFEHDGTTPTQHDVPSILIDDSNITFRRGRRVAEEPKKVQVRTGHIVRPVNGTVLMQKQAHGGVKLEFSPLQPEAESGKSASLSNINAGKNIVNNNITTKPSPLVTPTPLINPRRGDYFLNRTHSTEGIASKMSLELKKKYLLGASGLAGSVKKSGSASTLDSKFKSFVDMISEHQKLLNPAPEPSPTMQAFLQGTSRLHASPAGNPLSPPSPTILIPSLTLPPSPSQQPTQLLRKQKELPLIGDGYEHVCGLGKKEDSPSVVEPTDKKQEADVLAEKIGVDVENSVGIEQDKSKIDVQGEKTDVSAVPNPQDTDSLQNGTSLPDAENKLGSDVEMTPTPAEQQQDNDLDCRPRSPAHETSIVVPEVPWKASLGDSASDVGGGDDNEVDDIASDSLSSDTSASDSEGHESEHENKSSSHHERTPPRVEIHDSSGELMTEAAVEERPKTDKPSGEIIRPSEIILPQPVEVTSFIGTTVEEGKKTVETPVSENKRSSMTSDRSSPSTPPSTRGEDSESFHNEATLAETELSDWAQDADVVVSEDLEDVEFNIDPDYVTVRRHRKPKTIRKSDSGLGTPARIAKCEDFDFEDDPGHVCGRDDQGSNQDLTSRLLTNMENIEFMDTGEEESESDDVLAATNQALLRNSGYVQFVNAVDDEDLSTPVIETPTIATELLSTHIVPALVLSEYERDSDSLEAGDVLSQVEAVNKELLVVSAGEDEESSLQPEGGTTTEETTTSDIVTVKDSPIDVQQTETPGENEVFYTPMHEPPPSVESSTEPPAPSADDQTTGEAYEEYVRRLQGRISPFSNVRDSIDVRKSRRRNKGSHQSRTQELISEELSENTSTSPAVGSSFNSPSTSRKLEAISRERSKQKDLIHEMVMDKLLTQKKSPQDKKSRRLSRGSLSTYTQSQPSQPDTVEPPKEVPETTKDVKATPDNLAVMSPVVPTKTDSEVDAKQHSVYQDLEVPFADDTTTPVGEETEQFYTPMTSFKKQSRSTQLRQRPLSVHASFRSSQQTEDDVSKRNSSRLPETPLTNPEAFSLPDIRKALFSTSDEMLKTPVAPPRTRHEEAKRTAERERAREEARVRAQLKTDEELGLSPEDYIKMLRQKVPKRHASDAETATKRHAMLRSFSEPGEEVKSSEGSGSPSALDDLTQCDSNEHSSSTTPAISRLSPSLGDAAYQQLQTSPSGETSGAASPASAPLAKVTSNTDASVTHALSEGAKDTRKKSKERERRRSIIQAVSDFFHKKKETSRSPSPPKTPVGGSNATKDKFSRFRLHKNKEKGK</sequence>
<evidence type="ECO:0000256" key="6">
    <source>
        <dbReference type="ARBA" id="ARBA00022630"/>
    </source>
</evidence>
<dbReference type="PANTHER" id="PTHR23167">
    <property type="entry name" value="CALPONIN HOMOLOGY DOMAIN-CONTAINING PROTEIN DDB_G0272472-RELATED"/>
    <property type="match status" value="1"/>
</dbReference>
<dbReference type="PROSITE" id="PS50023">
    <property type="entry name" value="LIM_DOMAIN_2"/>
    <property type="match status" value="1"/>
</dbReference>
<dbReference type="SMART" id="SM00132">
    <property type="entry name" value="LIM"/>
    <property type="match status" value="1"/>
</dbReference>
<feature type="compositionally biased region" description="Polar residues" evidence="17">
    <location>
        <begin position="1723"/>
        <end position="1736"/>
    </location>
</feature>
<feature type="region of interest" description="Disordered" evidence="17">
    <location>
        <begin position="1888"/>
        <end position="1946"/>
    </location>
</feature>
<keyword evidence="6" id="KW-0285">Flavoprotein</keyword>
<dbReference type="SUPFAM" id="SSF57716">
    <property type="entry name" value="Glucocorticoid receptor-like (DNA-binding domain)"/>
    <property type="match status" value="1"/>
</dbReference>
<feature type="compositionally biased region" description="Acidic residues" evidence="17">
    <location>
        <begin position="1796"/>
        <end position="1806"/>
    </location>
</feature>
<feature type="compositionally biased region" description="Basic and acidic residues" evidence="17">
    <location>
        <begin position="1856"/>
        <end position="1866"/>
    </location>
</feature>
<feature type="compositionally biased region" description="Basic and acidic residues" evidence="17">
    <location>
        <begin position="1277"/>
        <end position="1308"/>
    </location>
</feature>
<dbReference type="Gene3D" id="2.10.110.10">
    <property type="entry name" value="Cysteine Rich Protein"/>
    <property type="match status" value="1"/>
</dbReference>
<dbReference type="CDD" id="cd22198">
    <property type="entry name" value="CH_MICAL_EHBP-like"/>
    <property type="match status" value="1"/>
</dbReference>
<feature type="compositionally biased region" description="Basic and acidic residues" evidence="17">
    <location>
        <begin position="2331"/>
        <end position="2345"/>
    </location>
</feature>
<feature type="compositionally biased region" description="Basic and acidic residues" evidence="17">
    <location>
        <begin position="1704"/>
        <end position="1718"/>
    </location>
</feature>
<feature type="compositionally biased region" description="Basic and acidic residues" evidence="17">
    <location>
        <begin position="1819"/>
        <end position="1847"/>
    </location>
</feature>
<keyword evidence="7 16" id="KW-0479">Metal-binding</keyword>
<dbReference type="SUPFAM" id="SSF47576">
    <property type="entry name" value="Calponin-homology domain, CH-domain"/>
    <property type="match status" value="1"/>
</dbReference>
<dbReference type="PROSITE" id="PS00478">
    <property type="entry name" value="LIM_DOMAIN_1"/>
    <property type="match status" value="1"/>
</dbReference>
<evidence type="ECO:0000256" key="12">
    <source>
        <dbReference type="ARBA" id="ARBA00023033"/>
    </source>
</evidence>
<feature type="domain" description="LIM zinc-binding" evidence="19">
    <location>
        <begin position="1087"/>
        <end position="1152"/>
    </location>
</feature>
<dbReference type="Gene3D" id="3.50.50.60">
    <property type="entry name" value="FAD/NAD(P)-binding domain"/>
    <property type="match status" value="1"/>
</dbReference>
<evidence type="ECO:0000256" key="8">
    <source>
        <dbReference type="ARBA" id="ARBA00022827"/>
    </source>
</evidence>
<feature type="region of interest" description="Disordered" evidence="17">
    <location>
        <begin position="2520"/>
        <end position="2698"/>
    </location>
</feature>
<feature type="compositionally biased region" description="Basic residues" evidence="17">
    <location>
        <begin position="2230"/>
        <end position="2239"/>
    </location>
</feature>
<comment type="similarity">
    <text evidence="3">Belongs to the Mical family.</text>
</comment>
<dbReference type="PROSITE" id="PS50021">
    <property type="entry name" value="CH"/>
    <property type="match status" value="1"/>
</dbReference>
<keyword evidence="8" id="KW-0274">FAD</keyword>
<feature type="compositionally biased region" description="Basic residues" evidence="17">
    <location>
        <begin position="2687"/>
        <end position="2698"/>
    </location>
</feature>
<feature type="compositionally biased region" description="Polar residues" evidence="17">
    <location>
        <begin position="2318"/>
        <end position="2328"/>
    </location>
</feature>
<evidence type="ECO:0000313" key="21">
    <source>
        <dbReference type="Proteomes" id="UP001148838"/>
    </source>
</evidence>
<evidence type="ECO:0000256" key="16">
    <source>
        <dbReference type="PROSITE-ProRule" id="PRU00125"/>
    </source>
</evidence>